<evidence type="ECO:0000259" key="10">
    <source>
        <dbReference type="PROSITE" id="PS51194"/>
    </source>
</evidence>
<accession>A0A239FTS8</accession>
<evidence type="ECO:0000256" key="7">
    <source>
        <dbReference type="RuleBase" id="RU000492"/>
    </source>
</evidence>
<feature type="domain" description="Helicase C-terminal" evidence="10">
    <location>
        <begin position="235"/>
        <end position="382"/>
    </location>
</feature>
<dbReference type="GO" id="GO:0003724">
    <property type="term" value="F:RNA helicase activity"/>
    <property type="evidence" value="ECO:0007669"/>
    <property type="project" value="InterPro"/>
</dbReference>
<keyword evidence="4 7" id="KW-0067">ATP-binding</keyword>
<dbReference type="PROSITE" id="PS00039">
    <property type="entry name" value="DEAD_ATP_HELICASE"/>
    <property type="match status" value="1"/>
</dbReference>
<evidence type="ECO:0000259" key="11">
    <source>
        <dbReference type="PROSITE" id="PS51195"/>
    </source>
</evidence>
<keyword evidence="2 7" id="KW-0378">Hydrolase</keyword>
<evidence type="ECO:0000256" key="3">
    <source>
        <dbReference type="ARBA" id="ARBA00022806"/>
    </source>
</evidence>
<dbReference type="GO" id="GO:0005829">
    <property type="term" value="C:cytosol"/>
    <property type="evidence" value="ECO:0007669"/>
    <property type="project" value="TreeGrafter"/>
</dbReference>
<evidence type="ECO:0000256" key="5">
    <source>
        <dbReference type="ARBA" id="ARBA00038437"/>
    </source>
</evidence>
<dbReference type="SMART" id="SM00487">
    <property type="entry name" value="DEXDc"/>
    <property type="match status" value="1"/>
</dbReference>
<proteinExistence type="inferred from homology"/>
<feature type="compositionally biased region" description="Basic and acidic residues" evidence="8">
    <location>
        <begin position="390"/>
        <end position="413"/>
    </location>
</feature>
<feature type="short sequence motif" description="Q motif" evidence="6">
    <location>
        <begin position="6"/>
        <end position="34"/>
    </location>
</feature>
<dbReference type="Proteomes" id="UP000198480">
    <property type="component" value="Unassembled WGS sequence"/>
</dbReference>
<feature type="compositionally biased region" description="Basic residues" evidence="8">
    <location>
        <begin position="431"/>
        <end position="454"/>
    </location>
</feature>
<dbReference type="GO" id="GO:0016787">
    <property type="term" value="F:hydrolase activity"/>
    <property type="evidence" value="ECO:0007669"/>
    <property type="project" value="UniProtKB-KW"/>
</dbReference>
<dbReference type="PANTHER" id="PTHR47959:SF13">
    <property type="entry name" value="ATP-DEPENDENT RNA HELICASE RHLE"/>
    <property type="match status" value="1"/>
</dbReference>
<keyword evidence="13" id="KW-1185">Reference proteome</keyword>
<dbReference type="Pfam" id="PF00271">
    <property type="entry name" value="Helicase_C"/>
    <property type="match status" value="1"/>
</dbReference>
<dbReference type="InterPro" id="IPR000629">
    <property type="entry name" value="RNA-helicase_DEAD-box_CS"/>
</dbReference>
<organism evidence="12 13">
    <name type="scientific">Belliella buryatensis</name>
    <dbReference type="NCBI Taxonomy" id="1500549"/>
    <lineage>
        <taxon>Bacteria</taxon>
        <taxon>Pseudomonadati</taxon>
        <taxon>Bacteroidota</taxon>
        <taxon>Cytophagia</taxon>
        <taxon>Cytophagales</taxon>
        <taxon>Cyclobacteriaceae</taxon>
        <taxon>Belliella</taxon>
    </lineage>
</organism>
<name>A0A239FTS8_9BACT</name>
<dbReference type="OrthoDB" id="9785240at2"/>
<dbReference type="Pfam" id="PF00270">
    <property type="entry name" value="DEAD"/>
    <property type="match status" value="1"/>
</dbReference>
<dbReference type="InterPro" id="IPR014001">
    <property type="entry name" value="Helicase_ATP-bd"/>
</dbReference>
<sequence>MSDSLLSFENFKLNKQLMEAVKEAGYTKPTPIQEKAIPLALAGHDVLGIAQTGTGKTAAYVLPVLFKIKYAQGQHPRALILAPTRELCMQIEEAVIQFGKYTDLRYVCLYGGIGPKTQIEKLQAGVDIIISTPGRFLDLYKKGEIYVRDLKTMVMDEADKMLDMGFMPQIRGILEVIPSKRQNLLFSATFGSRVENLSAEFLEFPERIEVTAQATTAETIQQTKYYVPNIKTKINLLEYLLQDESVNRVIIFTKSRKNAESVFSYLQRKQLGEIRVIHANKGQNTRINSMEDFKAGSVRILVATDVAARGLDISMVSHVINFDVPLIYEDYVHRIGRTGRAENEGKAFTFINPAEVWHFEKIEEIIRISVPESQIPTEVSVAPTPFIEKQGYEREIDNQKRKDNPDFKGGFHEKKARPTANPNKAKEKRGNKNSKAKRNRNQMKTQGKWKKKGG</sequence>
<feature type="region of interest" description="Disordered" evidence="8">
    <location>
        <begin position="390"/>
        <end position="454"/>
    </location>
</feature>
<dbReference type="CDD" id="cd00268">
    <property type="entry name" value="DEADc"/>
    <property type="match status" value="1"/>
</dbReference>
<dbReference type="SUPFAM" id="SSF52540">
    <property type="entry name" value="P-loop containing nucleoside triphosphate hydrolases"/>
    <property type="match status" value="2"/>
</dbReference>
<dbReference type="InterPro" id="IPR001650">
    <property type="entry name" value="Helicase_C-like"/>
</dbReference>
<protein>
    <submittedName>
        <fullName evidence="12">ATP-dependent RNA helicase RhlE</fullName>
    </submittedName>
</protein>
<dbReference type="InterPro" id="IPR014014">
    <property type="entry name" value="RNA_helicase_DEAD_Q_motif"/>
</dbReference>
<evidence type="ECO:0000256" key="8">
    <source>
        <dbReference type="SAM" id="MobiDB-lite"/>
    </source>
</evidence>
<evidence type="ECO:0000259" key="9">
    <source>
        <dbReference type="PROSITE" id="PS51192"/>
    </source>
</evidence>
<dbReference type="PROSITE" id="PS51192">
    <property type="entry name" value="HELICASE_ATP_BIND_1"/>
    <property type="match status" value="1"/>
</dbReference>
<dbReference type="PROSITE" id="PS51194">
    <property type="entry name" value="HELICASE_CTER"/>
    <property type="match status" value="1"/>
</dbReference>
<dbReference type="InterPro" id="IPR044742">
    <property type="entry name" value="DEAD/DEAH_RhlB"/>
</dbReference>
<dbReference type="GO" id="GO:0005524">
    <property type="term" value="F:ATP binding"/>
    <property type="evidence" value="ECO:0007669"/>
    <property type="project" value="UniProtKB-KW"/>
</dbReference>
<dbReference type="InterPro" id="IPR011545">
    <property type="entry name" value="DEAD/DEAH_box_helicase_dom"/>
</dbReference>
<dbReference type="Gene3D" id="3.40.50.300">
    <property type="entry name" value="P-loop containing nucleotide triphosphate hydrolases"/>
    <property type="match status" value="2"/>
</dbReference>
<reference evidence="13" key="1">
    <citation type="submission" date="2017-06" db="EMBL/GenBank/DDBJ databases">
        <authorList>
            <person name="Varghese N."/>
            <person name="Submissions S."/>
        </authorList>
    </citation>
    <scope>NUCLEOTIDE SEQUENCE [LARGE SCALE GENOMIC DNA]</scope>
    <source>
        <strain evidence="13">5C</strain>
    </source>
</reference>
<dbReference type="GO" id="GO:0003676">
    <property type="term" value="F:nucleic acid binding"/>
    <property type="evidence" value="ECO:0007669"/>
    <property type="project" value="InterPro"/>
</dbReference>
<keyword evidence="1 7" id="KW-0547">Nucleotide-binding</keyword>
<dbReference type="CDD" id="cd18787">
    <property type="entry name" value="SF2_C_DEAD"/>
    <property type="match status" value="1"/>
</dbReference>
<evidence type="ECO:0000313" key="12">
    <source>
        <dbReference type="EMBL" id="SNS59603.1"/>
    </source>
</evidence>
<evidence type="ECO:0000256" key="1">
    <source>
        <dbReference type="ARBA" id="ARBA00022741"/>
    </source>
</evidence>
<keyword evidence="3 7" id="KW-0347">Helicase</keyword>
<evidence type="ECO:0000313" key="13">
    <source>
        <dbReference type="Proteomes" id="UP000198480"/>
    </source>
</evidence>
<dbReference type="EMBL" id="FZOK01000013">
    <property type="protein sequence ID" value="SNS59603.1"/>
    <property type="molecule type" value="Genomic_DNA"/>
</dbReference>
<dbReference type="InterPro" id="IPR027417">
    <property type="entry name" value="P-loop_NTPase"/>
</dbReference>
<dbReference type="PANTHER" id="PTHR47959">
    <property type="entry name" value="ATP-DEPENDENT RNA HELICASE RHLE-RELATED"/>
    <property type="match status" value="1"/>
</dbReference>
<feature type="domain" description="DEAD-box RNA helicase Q" evidence="11">
    <location>
        <begin position="6"/>
        <end position="34"/>
    </location>
</feature>
<dbReference type="RefSeq" id="WP_089241910.1">
    <property type="nucleotide sequence ID" value="NZ_FZOK01000013.1"/>
</dbReference>
<dbReference type="AlphaFoldDB" id="A0A239FTS8"/>
<evidence type="ECO:0000256" key="2">
    <source>
        <dbReference type="ARBA" id="ARBA00022801"/>
    </source>
</evidence>
<evidence type="ECO:0000256" key="6">
    <source>
        <dbReference type="PROSITE-ProRule" id="PRU00552"/>
    </source>
</evidence>
<feature type="domain" description="Helicase ATP-binding" evidence="9">
    <location>
        <begin position="37"/>
        <end position="208"/>
    </location>
</feature>
<comment type="similarity">
    <text evidence="5 7">Belongs to the DEAD box helicase family.</text>
</comment>
<dbReference type="PROSITE" id="PS51195">
    <property type="entry name" value="Q_MOTIF"/>
    <property type="match status" value="1"/>
</dbReference>
<evidence type="ECO:0000256" key="4">
    <source>
        <dbReference type="ARBA" id="ARBA00022840"/>
    </source>
</evidence>
<dbReference type="InterPro" id="IPR050079">
    <property type="entry name" value="DEAD_box_RNA_helicase"/>
</dbReference>
<dbReference type="SMART" id="SM00490">
    <property type="entry name" value="HELICc"/>
    <property type="match status" value="1"/>
</dbReference>
<gene>
    <name evidence="12" type="ORF">SAMN06295967_11394</name>
</gene>